<dbReference type="Pfam" id="PF23598">
    <property type="entry name" value="LRR_14"/>
    <property type="match status" value="1"/>
</dbReference>
<dbReference type="Pfam" id="PF13855">
    <property type="entry name" value="LRR_8"/>
    <property type="match status" value="1"/>
</dbReference>
<dbReference type="InterPro" id="IPR050216">
    <property type="entry name" value="LRR_domain-containing"/>
</dbReference>
<evidence type="ECO:0000313" key="7">
    <source>
        <dbReference type="Proteomes" id="UP000541444"/>
    </source>
</evidence>
<dbReference type="Proteomes" id="UP000541444">
    <property type="component" value="Unassembled WGS sequence"/>
</dbReference>
<evidence type="ECO:0000313" key="6">
    <source>
        <dbReference type="EMBL" id="KAF6154261.1"/>
    </source>
</evidence>
<evidence type="ECO:0000256" key="3">
    <source>
        <dbReference type="ARBA" id="ARBA00023786"/>
    </source>
</evidence>
<dbReference type="InterPro" id="IPR055414">
    <property type="entry name" value="LRR_R13L4/SHOC2-like"/>
</dbReference>
<evidence type="ECO:0000256" key="1">
    <source>
        <dbReference type="ARBA" id="ARBA00022614"/>
    </source>
</evidence>
<dbReference type="AlphaFoldDB" id="A0A7J7MHC8"/>
<gene>
    <name evidence="6" type="ORF">GIB67_026717</name>
</gene>
<dbReference type="SUPFAM" id="SSF52058">
    <property type="entry name" value="L domain-like"/>
    <property type="match status" value="1"/>
</dbReference>
<proteinExistence type="inferred from homology"/>
<sequence length="561" mass="61773">MGSSNLDSVNGVVGEIMNIHRSLPTRPSPEEVEAAISLIQNVEKEEQVELAAISKERKGIEVSDELFFVLQEMQKCYACFKSKEQKREAQEILDKENIHIVFDEFVQRASNCLTSSPSSTNETITYPKSLISTMGTNSSLVIDDRDSYGVSSSGLYSVEESGKSSKMFTRDDSYVAKVKVDGIGFGGVGSTIRRPKIEDSSLKPVIDSGQEGEKLSPFSLASLIGLYAKKGTQDLNLQNKLLDSVSWLPDSLGKLSGLLTLDLSQNSIVTLPDTIGNLASLTKLDLRSNRISELPESIINMFSLVYLDISGNNLSSLPANIGKLPRLEELDVSSNHLRVLPESIGNLVSLKKLDMEHNVIEELPYTISGCSSLVELRADYNKLKALPEALGKLGSLEILSVRLNEIKQLPTTMGSMTSLREIDASNNELEAVPASLCFATNIVKLNVGNNFADLRSLPHSIGNLEMLEVLDISNNQIRVLPDSFRMLSRLRVLNVDQTPLEIPPRHIAQKGAQEVVQYMAEHVSKRENSQPVQSKTFCGGWNCFFKKSNKRQRHGLANSLS</sequence>
<dbReference type="EMBL" id="JACGCM010001501">
    <property type="protein sequence ID" value="KAF6154261.1"/>
    <property type="molecule type" value="Genomic_DNA"/>
</dbReference>
<dbReference type="PROSITE" id="PS51450">
    <property type="entry name" value="LRR"/>
    <property type="match status" value="3"/>
</dbReference>
<accession>A0A7J7MHC8</accession>
<dbReference type="InterPro" id="IPR001611">
    <property type="entry name" value="Leu-rich_rpt"/>
</dbReference>
<evidence type="ECO:0000256" key="2">
    <source>
        <dbReference type="ARBA" id="ARBA00022737"/>
    </source>
</evidence>
<name>A0A7J7MHC8_9MAGN</name>
<evidence type="ECO:0000256" key="4">
    <source>
        <dbReference type="ARBA" id="ARBA00037519"/>
    </source>
</evidence>
<comment type="caution">
    <text evidence="6">The sequence shown here is derived from an EMBL/GenBank/DDBJ whole genome shotgun (WGS) entry which is preliminary data.</text>
</comment>
<comment type="function">
    <text evidence="4">Leucine-rich repeat protein that likely mediates protein interactions, possibly in the context of signal transduction.</text>
</comment>
<protein>
    <recommendedName>
        <fullName evidence="5">Disease resistance R13L4/SHOC-2-like LRR domain-containing protein</fullName>
    </recommendedName>
</protein>
<organism evidence="6 7">
    <name type="scientific">Kingdonia uniflora</name>
    <dbReference type="NCBI Taxonomy" id="39325"/>
    <lineage>
        <taxon>Eukaryota</taxon>
        <taxon>Viridiplantae</taxon>
        <taxon>Streptophyta</taxon>
        <taxon>Embryophyta</taxon>
        <taxon>Tracheophyta</taxon>
        <taxon>Spermatophyta</taxon>
        <taxon>Magnoliopsida</taxon>
        <taxon>Ranunculales</taxon>
        <taxon>Circaeasteraceae</taxon>
        <taxon>Kingdonia</taxon>
    </lineage>
</organism>
<reference evidence="6 7" key="1">
    <citation type="journal article" date="2020" name="IScience">
        <title>Genome Sequencing of the Endangered Kingdonia uniflora (Circaeasteraceae, Ranunculales) Reveals Potential Mechanisms of Evolutionary Specialization.</title>
        <authorList>
            <person name="Sun Y."/>
            <person name="Deng T."/>
            <person name="Zhang A."/>
            <person name="Moore M.J."/>
            <person name="Landis J.B."/>
            <person name="Lin N."/>
            <person name="Zhang H."/>
            <person name="Zhang X."/>
            <person name="Huang J."/>
            <person name="Zhang X."/>
            <person name="Sun H."/>
            <person name="Wang H."/>
        </authorList>
    </citation>
    <scope>NUCLEOTIDE SEQUENCE [LARGE SCALE GENOMIC DNA]</scope>
    <source>
        <strain evidence="6">TB1705</strain>
        <tissue evidence="6">Leaf</tissue>
    </source>
</reference>
<feature type="domain" description="Disease resistance R13L4/SHOC-2-like LRR" evidence="5">
    <location>
        <begin position="250"/>
        <end position="333"/>
    </location>
</feature>
<dbReference type="OrthoDB" id="1668230at2759"/>
<dbReference type="InterPro" id="IPR032675">
    <property type="entry name" value="LRR_dom_sf"/>
</dbReference>
<dbReference type="SMART" id="SM00364">
    <property type="entry name" value="LRR_BAC"/>
    <property type="match status" value="9"/>
</dbReference>
<dbReference type="PANTHER" id="PTHR48051:SF54">
    <property type="entry name" value="LEUCINE-RICH REPEAT-CONTAINING PROTEIN"/>
    <property type="match status" value="1"/>
</dbReference>
<evidence type="ECO:0000259" key="5">
    <source>
        <dbReference type="Pfam" id="PF23598"/>
    </source>
</evidence>
<comment type="similarity">
    <text evidence="3">Belongs to the SHOC2 family.</text>
</comment>
<dbReference type="InterPro" id="IPR003591">
    <property type="entry name" value="Leu-rich_rpt_typical-subtyp"/>
</dbReference>
<dbReference type="SMART" id="SM00369">
    <property type="entry name" value="LRR_TYP"/>
    <property type="match status" value="8"/>
</dbReference>
<dbReference type="FunFam" id="3.80.10.10:FF:000405">
    <property type="entry name" value="Plant intracellular Ras-group-related LRR protein 4"/>
    <property type="match status" value="1"/>
</dbReference>
<dbReference type="Gene3D" id="3.80.10.10">
    <property type="entry name" value="Ribonuclease Inhibitor"/>
    <property type="match status" value="3"/>
</dbReference>
<dbReference type="GO" id="GO:0005737">
    <property type="term" value="C:cytoplasm"/>
    <property type="evidence" value="ECO:0007669"/>
    <property type="project" value="TreeGrafter"/>
</dbReference>
<dbReference type="PANTHER" id="PTHR48051">
    <property type="match status" value="1"/>
</dbReference>
<keyword evidence="7" id="KW-1185">Reference proteome</keyword>
<keyword evidence="1" id="KW-0433">Leucine-rich repeat</keyword>
<keyword evidence="2" id="KW-0677">Repeat</keyword>
<dbReference type="PRINTS" id="PR00019">
    <property type="entry name" value="LEURICHRPT"/>
</dbReference>